<accession>A0A0L0NR48</accession>
<evidence type="ECO:0000313" key="4">
    <source>
        <dbReference type="EMBL" id="KND96642.1"/>
    </source>
</evidence>
<evidence type="ECO:0000259" key="3">
    <source>
        <dbReference type="Pfam" id="PF12539"/>
    </source>
</evidence>
<gene>
    <name evidence="4" type="ORF">QG37_06939</name>
</gene>
<comment type="caution">
    <text evidence="4">The sequence shown here is derived from an EMBL/GenBank/DDBJ whole genome shotgun (WGS) entry which is preliminary data.</text>
</comment>
<dbReference type="Pfam" id="PF12539">
    <property type="entry name" value="Csm1"/>
    <property type="match status" value="1"/>
</dbReference>
<dbReference type="VEuPathDB" id="FungiDB:CJI96_0003106"/>
<feature type="compositionally biased region" description="Basic and acidic residues" evidence="2">
    <location>
        <begin position="31"/>
        <end position="46"/>
    </location>
</feature>
<keyword evidence="1" id="KW-0175">Coiled coil</keyword>
<organism evidence="4 5">
    <name type="scientific">Candidozyma auris</name>
    <name type="common">Yeast</name>
    <name type="synonym">Candida auris</name>
    <dbReference type="NCBI Taxonomy" id="498019"/>
    <lineage>
        <taxon>Eukaryota</taxon>
        <taxon>Fungi</taxon>
        <taxon>Dikarya</taxon>
        <taxon>Ascomycota</taxon>
        <taxon>Saccharomycotina</taxon>
        <taxon>Pichiomycetes</taxon>
        <taxon>Metschnikowiaceae</taxon>
        <taxon>Candidozyma</taxon>
    </lineage>
</organism>
<name>A0A0L0NR48_CANAR</name>
<reference evidence="5" key="1">
    <citation type="journal article" date="2015" name="BMC Genomics">
        <title>Draft genome of a commonly misdiagnosed multidrug resistant pathogen Candida auris.</title>
        <authorList>
            <person name="Chatterjee S."/>
            <person name="Alampalli S.V."/>
            <person name="Nageshan R.K."/>
            <person name="Chettiar S.T."/>
            <person name="Joshi S."/>
            <person name="Tatu U.S."/>
        </authorList>
    </citation>
    <scope>NUCLEOTIDE SEQUENCE [LARGE SCALE GENOMIC DNA]</scope>
    <source>
        <strain evidence="5">6684</strain>
    </source>
</reference>
<dbReference type="VEuPathDB" id="FungiDB:QG37_06939"/>
<dbReference type="VEuPathDB" id="FungiDB:CJJ07_003749"/>
<dbReference type="InterPro" id="IPR038608">
    <property type="entry name" value="Csm1/Pcs1_C_sf"/>
</dbReference>
<dbReference type="GO" id="GO:0051315">
    <property type="term" value="P:attachment of mitotic spindle microtubules to kinetochore"/>
    <property type="evidence" value="ECO:0007669"/>
    <property type="project" value="TreeGrafter"/>
</dbReference>
<feature type="coiled-coil region" evidence="1">
    <location>
        <begin position="154"/>
        <end position="181"/>
    </location>
</feature>
<evidence type="ECO:0000256" key="2">
    <source>
        <dbReference type="SAM" id="MobiDB-lite"/>
    </source>
</evidence>
<dbReference type="GO" id="GO:0034506">
    <property type="term" value="C:chromosome, centromeric core domain"/>
    <property type="evidence" value="ECO:0007669"/>
    <property type="project" value="TreeGrafter"/>
</dbReference>
<sequence>MPRAKKQQDPDESIEVVSEEQRVRKSPRRKNPTEKVTKPVKKETKKPGPKKRGPKKASKDQYGLPQLLPSKEIPLPIEFPKVMSRVPSLNHPSLASSTPAPPRQKITEQDIIAATSSHDIVGYLNTLVGSEAEANLNEYRRTTKLQMDNDASLIRQLRTELQQKQELIDTLLKQVLQLQNNGSALPATANATPQKRVTGELYKLPIRSNSASTLMISLDDLAQEMKTIGVTLDMLELLTGVRIVNYEEDKEKFHFDVKQSSTNSEDDSSTITVEYKLVIKKQFELSADVNYIPTFLKKVPSSVKNRLIENLPDYLQGSLVFPYNTLSQFYAKMNRALNKSTKS</sequence>
<feature type="compositionally biased region" description="Basic residues" evidence="2">
    <location>
        <begin position="47"/>
        <end position="56"/>
    </location>
</feature>
<dbReference type="GO" id="GO:1990644">
    <property type="term" value="F:microtubule site clamp"/>
    <property type="evidence" value="ECO:0007669"/>
    <property type="project" value="TreeGrafter"/>
</dbReference>
<feature type="region of interest" description="Disordered" evidence="2">
    <location>
        <begin position="1"/>
        <end position="69"/>
    </location>
</feature>
<dbReference type="PANTHER" id="PTHR28006">
    <property type="entry name" value="MONOPOLIN COMPLEX SUBUNIT CSM1"/>
    <property type="match status" value="1"/>
</dbReference>
<dbReference type="InterPro" id="IPR040349">
    <property type="entry name" value="Csm1/Pcs1"/>
</dbReference>
<feature type="domain" description="Monopolin complex subunit Csm1/Pcs1 C-terminal" evidence="3">
    <location>
        <begin position="230"/>
        <end position="324"/>
    </location>
</feature>
<dbReference type="Gene3D" id="3.90.1150.80">
    <property type="match status" value="1"/>
</dbReference>
<evidence type="ECO:0000256" key="1">
    <source>
        <dbReference type="SAM" id="Coils"/>
    </source>
</evidence>
<protein>
    <recommendedName>
        <fullName evidence="3">Monopolin complex subunit Csm1/Pcs1 C-terminal domain-containing protein</fullName>
    </recommendedName>
</protein>
<dbReference type="VEuPathDB" id="FungiDB:B9J08_001262"/>
<dbReference type="CDD" id="cd23787">
    <property type="entry name" value="RWD_CSM1"/>
    <property type="match status" value="1"/>
</dbReference>
<dbReference type="EMBL" id="LGST01000051">
    <property type="protein sequence ID" value="KND96642.1"/>
    <property type="molecule type" value="Genomic_DNA"/>
</dbReference>
<dbReference type="GO" id="GO:0033551">
    <property type="term" value="C:monopolin complex"/>
    <property type="evidence" value="ECO:0007669"/>
    <property type="project" value="InterPro"/>
</dbReference>
<dbReference type="Proteomes" id="UP000037122">
    <property type="component" value="Unassembled WGS sequence"/>
</dbReference>
<dbReference type="PANTHER" id="PTHR28006:SF1">
    <property type="entry name" value="MONOPOLIN COMPLEX SUBUNIT CSM1"/>
    <property type="match status" value="1"/>
</dbReference>
<dbReference type="AlphaFoldDB" id="A0A0L0NR48"/>
<dbReference type="GO" id="GO:0005730">
    <property type="term" value="C:nucleolus"/>
    <property type="evidence" value="ECO:0007669"/>
    <property type="project" value="TreeGrafter"/>
</dbReference>
<proteinExistence type="predicted"/>
<dbReference type="GO" id="GO:0045144">
    <property type="term" value="P:meiotic sister chromatid segregation"/>
    <property type="evidence" value="ECO:0007669"/>
    <property type="project" value="TreeGrafter"/>
</dbReference>
<dbReference type="GO" id="GO:0072686">
    <property type="term" value="C:mitotic spindle"/>
    <property type="evidence" value="ECO:0007669"/>
    <property type="project" value="TreeGrafter"/>
</dbReference>
<evidence type="ECO:0000313" key="5">
    <source>
        <dbReference type="Proteomes" id="UP000037122"/>
    </source>
</evidence>
<dbReference type="VEuPathDB" id="FungiDB:CJJ09_003517"/>
<dbReference type="InterPro" id="IPR020981">
    <property type="entry name" value="Csm1/Pcs1_C"/>
</dbReference>
<dbReference type="VEuPathDB" id="FungiDB:CJI97_001344"/>